<name>A0A075WHM7_ARCFL</name>
<evidence type="ECO:0000313" key="1">
    <source>
        <dbReference type="EMBL" id="AIG98679.1"/>
    </source>
</evidence>
<dbReference type="GeneID" id="25399253"/>
<dbReference type="SMR" id="A0A075WHM7"/>
<dbReference type="Gene3D" id="3.40.50.1820">
    <property type="entry name" value="alpha/beta hydrolase"/>
    <property type="match status" value="1"/>
</dbReference>
<dbReference type="InterPro" id="IPR004963">
    <property type="entry name" value="PAE/NOTUM"/>
</dbReference>
<dbReference type="InterPro" id="IPR029058">
    <property type="entry name" value="AB_hydrolase_fold"/>
</dbReference>
<evidence type="ECO:0000313" key="2">
    <source>
        <dbReference type="Proteomes" id="UP000028501"/>
    </source>
</evidence>
<organism evidence="1 2">
    <name type="scientific">Archaeoglobus fulgidus DSM 8774</name>
    <dbReference type="NCBI Taxonomy" id="1344584"/>
    <lineage>
        <taxon>Archaea</taxon>
        <taxon>Methanobacteriati</taxon>
        <taxon>Methanobacteriota</taxon>
        <taxon>Archaeoglobi</taxon>
        <taxon>Archaeoglobales</taxon>
        <taxon>Archaeoglobaceae</taxon>
        <taxon>Archaeoglobus</taxon>
    </lineage>
</organism>
<dbReference type="RefSeq" id="WP_010879175.1">
    <property type="nucleotide sequence ID" value="NZ_CP006577.1"/>
</dbReference>
<proteinExistence type="predicted"/>
<dbReference type="GO" id="GO:0016787">
    <property type="term" value="F:hydrolase activity"/>
    <property type="evidence" value="ECO:0007669"/>
    <property type="project" value="InterPro"/>
</dbReference>
<sequence length="391" mass="44328">MRLALAVLILLLSIAPAMALCSYEVVEERYADPFTVDISSMPSLKDLPVDDPSDGIDWVKVPLPKPCVNGMGKDTFIMVRKGSSNNLLIFFEGGGACADYETCKPMLCTDLKSCKPLLGIGSVVALESNFCFLKLYYRGGIFDVKKAENPFRDWTIVFVPYNTGDLHMGNRVVRYFDDGKEKTIYHVGYVNAIVAMRWIKENGNFDRIVVAGSSAGGYATLLHGYTAWSIFGKPVTVINDAGPGINPDSDSKFQVNEIMERWGSKQNFPPEALQYFEGKDPAYAIEYFLDKCSDCVYGFFEDQKDLVIGSVFSAYWPWQFKTRLLKVTDELRDYSDRYCRFLPYDYQHTVLTGGLLYPLQKDRFYCEKVGGYRVYEWVKELLRGNCVDLVE</sequence>
<dbReference type="HOGENOM" id="CLU_610639_0_0_2"/>
<dbReference type="EMBL" id="CP006577">
    <property type="protein sequence ID" value="AIG98679.1"/>
    <property type="molecule type" value="Genomic_DNA"/>
</dbReference>
<dbReference type="Proteomes" id="UP000028501">
    <property type="component" value="Chromosome"/>
</dbReference>
<dbReference type="ESTHER" id="arcfu-o28594">
    <property type="family name" value="Pectinacetylesterase-Notum"/>
</dbReference>
<protein>
    <submittedName>
        <fullName evidence="1">1-aminocyclopropane-1-carboxylate deaminase</fullName>
    </submittedName>
</protein>
<reference evidence="1 2" key="1">
    <citation type="submission" date="2013-07" db="EMBL/GenBank/DDBJ databases">
        <title>Genome of Archaeoglobus fulgidus.</title>
        <authorList>
            <person name="Fiebig A."/>
            <person name="Birkeland N.-K."/>
        </authorList>
    </citation>
    <scope>NUCLEOTIDE SEQUENCE [LARGE SCALE GENOMIC DNA]</scope>
    <source>
        <strain evidence="1 2">DSM 8774</strain>
    </source>
</reference>
<dbReference type="SUPFAM" id="SSF53474">
    <property type="entry name" value="alpha/beta-Hydrolases"/>
    <property type="match status" value="1"/>
</dbReference>
<accession>A0A075WHM7</accession>
<dbReference type="AlphaFoldDB" id="A0A075WHM7"/>
<dbReference type="PANTHER" id="PTHR21562:SF83">
    <property type="entry name" value="PECTIN ACETYLESTERASE 4"/>
    <property type="match status" value="1"/>
</dbReference>
<gene>
    <name evidence="1" type="ORF">AFULGI_00019280</name>
</gene>
<dbReference type="KEGG" id="afg:AFULGI_00019280"/>
<dbReference type="PANTHER" id="PTHR21562">
    <property type="entry name" value="NOTUM-RELATED"/>
    <property type="match status" value="1"/>
</dbReference>
<dbReference type="Pfam" id="PF03283">
    <property type="entry name" value="PAE"/>
    <property type="match status" value="1"/>
</dbReference>